<dbReference type="GO" id="GO:0003824">
    <property type="term" value="F:catalytic activity"/>
    <property type="evidence" value="ECO:0007669"/>
    <property type="project" value="InterPro"/>
</dbReference>
<dbReference type="PANTHER" id="PTHR43433">
    <property type="entry name" value="HYDROLASE, ALPHA/BETA FOLD FAMILY PROTEIN"/>
    <property type="match status" value="1"/>
</dbReference>
<evidence type="ECO:0000256" key="1">
    <source>
        <dbReference type="ARBA" id="ARBA00038128"/>
    </source>
</evidence>
<reference evidence="3 4" key="2">
    <citation type="submission" date="2014-10" db="EMBL/GenBank/DDBJ databases">
        <title>Paracoccus sanguinis sp. nov., isolated from clinical specimens of New York State patients.</title>
        <authorList>
            <person name="Mingle L.A."/>
            <person name="Cole J.A."/>
            <person name="Lapierre P."/>
            <person name="Musser K.A."/>
        </authorList>
    </citation>
    <scope>NUCLEOTIDE SEQUENCE [LARGE SCALE GENOMIC DNA]</scope>
    <source>
        <strain evidence="3 4">HAMBI 3106</strain>
    </source>
</reference>
<dbReference type="SUPFAM" id="SSF53474">
    <property type="entry name" value="alpha/beta-Hydrolases"/>
    <property type="match status" value="1"/>
</dbReference>
<reference evidence="3 4" key="1">
    <citation type="submission" date="2014-09" db="EMBL/GenBank/DDBJ databases">
        <authorList>
            <person name="McGinnis J.M."/>
            <person name="Wolfgang W.J."/>
        </authorList>
    </citation>
    <scope>NUCLEOTIDE SEQUENCE [LARGE SCALE GENOMIC DNA]</scope>
    <source>
        <strain evidence="3 4">HAMBI 3106</strain>
    </source>
</reference>
<comment type="similarity">
    <text evidence="1">Belongs to the AB hydrolase superfamily. Bacterial non-heme haloperoxidase / perhydrolase family.</text>
</comment>
<dbReference type="RefSeq" id="WP_036718393.1">
    <property type="nucleotide sequence ID" value="NZ_JRKS01000016.1"/>
</dbReference>
<dbReference type="OrthoDB" id="9804723at2"/>
<organism evidence="3 4">
    <name type="scientific">Paracoccus sphaerophysae</name>
    <dbReference type="NCBI Taxonomy" id="690417"/>
    <lineage>
        <taxon>Bacteria</taxon>
        <taxon>Pseudomonadati</taxon>
        <taxon>Pseudomonadota</taxon>
        <taxon>Alphaproteobacteria</taxon>
        <taxon>Rhodobacterales</taxon>
        <taxon>Paracoccaceae</taxon>
        <taxon>Paracoccus</taxon>
    </lineage>
</organism>
<protein>
    <submittedName>
        <fullName evidence="3">Arylesterase</fullName>
    </submittedName>
</protein>
<keyword evidence="4" id="KW-1185">Reference proteome</keyword>
<name>A0A099FAQ3_9RHOB</name>
<dbReference type="InterPro" id="IPR000073">
    <property type="entry name" value="AB_hydrolase_1"/>
</dbReference>
<feature type="domain" description="AB hydrolase-1" evidence="2">
    <location>
        <begin position="22"/>
        <end position="259"/>
    </location>
</feature>
<evidence type="ECO:0000259" key="2">
    <source>
        <dbReference type="Pfam" id="PF00561"/>
    </source>
</evidence>
<evidence type="ECO:0000313" key="4">
    <source>
        <dbReference type="Proteomes" id="UP000029917"/>
    </source>
</evidence>
<dbReference type="Proteomes" id="UP000029917">
    <property type="component" value="Unassembled WGS sequence"/>
</dbReference>
<dbReference type="InterPro" id="IPR050471">
    <property type="entry name" value="AB_hydrolase"/>
</dbReference>
<comment type="caution">
    <text evidence="3">The sequence shown here is derived from an EMBL/GenBank/DDBJ whole genome shotgun (WGS) entry which is preliminary data.</text>
</comment>
<accession>A0A099FAQ3</accession>
<sequence>MSWIETDDGVGVYTKDWGEGRPVVLIHGWPLSADSWQHQARALVQAGYRVVSYDRRGFGRSDQPLGGYDYDTLADDLSAVMDALELDGAALVGFSMGGGEIARCMSRHAGKGVERVAFLSSVVPGLLQCEDNPDGATPQMIDQIKEGIVQDRPAFLQSFLKLFYGVGAFRSPVSQAVLDWNWGIALQASPLATTACVDAFGMTDFTPDIAQIGCPVLIMHGTADGPAPHTATGLRLSRMLPRARYVELPGAPHGILETHAAEVNAALLDFLGQR</sequence>
<dbReference type="InterPro" id="IPR029058">
    <property type="entry name" value="AB_hydrolase_fold"/>
</dbReference>
<dbReference type="Pfam" id="PF00561">
    <property type="entry name" value="Abhydrolase_1"/>
    <property type="match status" value="1"/>
</dbReference>
<gene>
    <name evidence="3" type="ORF">IC63_07165</name>
</gene>
<dbReference type="PRINTS" id="PR00111">
    <property type="entry name" value="ABHYDROLASE"/>
</dbReference>
<dbReference type="EMBL" id="JRKS01000016">
    <property type="protein sequence ID" value="KGJ07815.1"/>
    <property type="molecule type" value="Genomic_DNA"/>
</dbReference>
<dbReference type="PANTHER" id="PTHR43433:SF4">
    <property type="entry name" value="NON-HEME CHLOROPEROXIDASE-RELATED"/>
    <property type="match status" value="1"/>
</dbReference>
<dbReference type="STRING" id="690417.IC63_07165"/>
<dbReference type="AlphaFoldDB" id="A0A099FAQ3"/>
<dbReference type="Gene3D" id="3.40.50.1820">
    <property type="entry name" value="alpha/beta hydrolase"/>
    <property type="match status" value="1"/>
</dbReference>
<proteinExistence type="inferred from homology"/>
<dbReference type="FunFam" id="3.40.50.1820:FF:000205">
    <property type="entry name" value="Non-haem bromoperoxidase BPO-A2"/>
    <property type="match status" value="1"/>
</dbReference>
<dbReference type="InterPro" id="IPR000639">
    <property type="entry name" value="Epox_hydrolase-like"/>
</dbReference>
<evidence type="ECO:0000313" key="3">
    <source>
        <dbReference type="EMBL" id="KGJ07815.1"/>
    </source>
</evidence>
<dbReference type="PRINTS" id="PR00412">
    <property type="entry name" value="EPOXHYDRLASE"/>
</dbReference>